<dbReference type="Pfam" id="PF05193">
    <property type="entry name" value="Peptidase_M16_C"/>
    <property type="match status" value="1"/>
</dbReference>
<evidence type="ECO:0000256" key="2">
    <source>
        <dbReference type="ARBA" id="ARBA00007261"/>
    </source>
</evidence>
<dbReference type="InterPro" id="IPR011765">
    <property type="entry name" value="Pept_M16_N"/>
</dbReference>
<dbReference type="Pfam" id="PF00675">
    <property type="entry name" value="Peptidase_M16"/>
    <property type="match status" value="1"/>
</dbReference>
<dbReference type="GO" id="GO:0004222">
    <property type="term" value="F:metalloendopeptidase activity"/>
    <property type="evidence" value="ECO:0007669"/>
    <property type="project" value="EnsemblFungi"/>
</dbReference>
<dbReference type="Proteomes" id="UP000019384">
    <property type="component" value="Unassembled WGS sequence"/>
</dbReference>
<evidence type="ECO:0000259" key="4">
    <source>
        <dbReference type="Pfam" id="PF05193"/>
    </source>
</evidence>
<evidence type="ECO:0000313" key="5">
    <source>
        <dbReference type="EMBL" id="CDK26632.1"/>
    </source>
</evidence>
<proteinExistence type="inferred from homology"/>
<evidence type="ECO:0008006" key="7">
    <source>
        <dbReference type="Google" id="ProtNLM"/>
    </source>
</evidence>
<dbReference type="PANTHER" id="PTHR11851">
    <property type="entry name" value="METALLOPROTEASE"/>
    <property type="match status" value="1"/>
</dbReference>
<feature type="domain" description="Peptidase M16 N-terminal" evidence="3">
    <location>
        <begin position="45"/>
        <end position="189"/>
    </location>
</feature>
<dbReference type="GeneID" id="34520021"/>
<dbReference type="PANTHER" id="PTHR11851:SF49">
    <property type="entry name" value="MITOCHONDRIAL-PROCESSING PEPTIDASE SUBUNIT ALPHA"/>
    <property type="match status" value="1"/>
</dbReference>
<comment type="function">
    <text evidence="1">Substrate recognition and binding subunit of the essential mitochondrial processing protease (MPP), which cleaves the mitochondrial sequence off newly imported precursors proteins.</text>
</comment>
<keyword evidence="6" id="KW-1185">Reference proteome</keyword>
<evidence type="ECO:0000313" key="6">
    <source>
        <dbReference type="Proteomes" id="UP000019384"/>
    </source>
</evidence>
<reference evidence="5" key="1">
    <citation type="submission" date="2013-12" db="EMBL/GenBank/DDBJ databases">
        <authorList>
            <person name="Genoscope - CEA"/>
        </authorList>
    </citation>
    <scope>NUCLEOTIDE SEQUENCE</scope>
    <source>
        <strain evidence="5">CBS 1993</strain>
    </source>
</reference>
<gene>
    <name evidence="5" type="ORF">KUCA_T00002605001</name>
</gene>
<dbReference type="OrthoDB" id="277191at2759"/>
<feature type="domain" description="Peptidase M16 C-terminal" evidence="4">
    <location>
        <begin position="196"/>
        <end position="391"/>
    </location>
</feature>
<protein>
    <recommendedName>
        <fullName evidence="7">Mitochondrial-processing peptidase subunit alpha</fullName>
    </recommendedName>
</protein>
<evidence type="ECO:0000256" key="1">
    <source>
        <dbReference type="ARBA" id="ARBA00002123"/>
    </source>
</evidence>
<dbReference type="HOGENOM" id="CLU_009902_5_2_1"/>
<sequence length="484" mass="52703">MLSRKLSVPSGRASLARLVSKRALSDSTEPPAKILTTSNGIRLIVDDSPSYFSALGLYVDAGSRFESYYNLTGSSHLTDRLAFKSTQNITGKAMLENLNLLGGNFMCASSRESMMYQASVFNKDVEKMFHLLSETVSKPLLTEEEVQDQVLTAEYELGEINLQPDLILPELLQQVAYDSKNLGSPLLCPAEALPHISRQRLLDYRQKFYRPENLVVAMTGVPEDKAASLVDQYLGDFVGSPLAAPLVKEPAVYTGGELSLPPAPVMGNLPEFHHIYVGFEGVPITSKDVYALATLQMLIGGGGSFSAGGPGKGMYARAYTRILNQYGFVESCKSFIHNFTDSGLFGLSISCIPQANRVAADLIGQELALLFQESGKGSLTEAEVSRAKSQLKSSLMMNLESKMVQLEDMGRQVQVYGKRTSVSEMCRKIDVLTRADLIDIAQKVLTSSVPTVVIQGDRSSFGDVVGTLNKYGVGAKPKSTARWF</sequence>
<dbReference type="InterPro" id="IPR007863">
    <property type="entry name" value="Peptidase_M16_C"/>
</dbReference>
<evidence type="ECO:0000259" key="3">
    <source>
        <dbReference type="Pfam" id="PF00675"/>
    </source>
</evidence>
<reference evidence="5" key="2">
    <citation type="submission" date="2014-02" db="EMBL/GenBank/DDBJ databases">
        <title>Complete DNA sequence of /Kuraishia capsulata/ illustrates novel genomic features among budding yeasts (/Saccharomycotina/).</title>
        <authorList>
            <person name="Morales L."/>
            <person name="Noel B."/>
            <person name="Porcel B."/>
            <person name="Marcet-Houben M."/>
            <person name="Hullo M-F."/>
            <person name="Sacerdot C."/>
            <person name="Tekaia F."/>
            <person name="Leh-Louis V."/>
            <person name="Despons L."/>
            <person name="Khanna V."/>
            <person name="Aury J-M."/>
            <person name="Barbe V."/>
            <person name="Couloux A."/>
            <person name="Labadie K."/>
            <person name="Pelletier E."/>
            <person name="Souciet J-L."/>
            <person name="Boekhout T."/>
            <person name="Gabaldon T."/>
            <person name="Wincker P."/>
            <person name="Dujon B."/>
        </authorList>
    </citation>
    <scope>NUCLEOTIDE SEQUENCE</scope>
    <source>
        <strain evidence="5">CBS 1993</strain>
    </source>
</reference>
<dbReference type="RefSeq" id="XP_022458633.1">
    <property type="nucleotide sequence ID" value="XM_022602871.1"/>
</dbReference>
<dbReference type="STRING" id="1382522.W6MNK8"/>
<dbReference type="GO" id="GO:0006627">
    <property type="term" value="P:protein processing involved in protein targeting to mitochondrion"/>
    <property type="evidence" value="ECO:0007669"/>
    <property type="project" value="EnsemblFungi"/>
</dbReference>
<dbReference type="Gene3D" id="3.30.830.10">
    <property type="entry name" value="Metalloenzyme, LuxS/M16 peptidase-like"/>
    <property type="match status" value="2"/>
</dbReference>
<comment type="similarity">
    <text evidence="2">Belongs to the peptidase M16 family.</text>
</comment>
<name>W6MNK8_9ASCO</name>
<dbReference type="SUPFAM" id="SSF63411">
    <property type="entry name" value="LuxS/MPP-like metallohydrolase"/>
    <property type="match status" value="2"/>
</dbReference>
<organism evidence="5 6">
    <name type="scientific">Kuraishia capsulata CBS 1993</name>
    <dbReference type="NCBI Taxonomy" id="1382522"/>
    <lineage>
        <taxon>Eukaryota</taxon>
        <taxon>Fungi</taxon>
        <taxon>Dikarya</taxon>
        <taxon>Ascomycota</taxon>
        <taxon>Saccharomycotina</taxon>
        <taxon>Pichiomycetes</taxon>
        <taxon>Pichiales</taxon>
        <taxon>Pichiaceae</taxon>
        <taxon>Kuraishia</taxon>
    </lineage>
</organism>
<accession>W6MNK8</accession>
<dbReference type="InterPro" id="IPR050361">
    <property type="entry name" value="MPP/UQCRC_Complex"/>
</dbReference>
<dbReference type="GO" id="GO:0046872">
    <property type="term" value="F:metal ion binding"/>
    <property type="evidence" value="ECO:0007669"/>
    <property type="project" value="InterPro"/>
</dbReference>
<dbReference type="EMBL" id="HG793127">
    <property type="protein sequence ID" value="CDK26632.1"/>
    <property type="molecule type" value="Genomic_DNA"/>
</dbReference>
<dbReference type="AlphaFoldDB" id="W6MNK8"/>
<dbReference type="GO" id="GO:0017087">
    <property type="term" value="C:mitochondrial processing peptidase complex"/>
    <property type="evidence" value="ECO:0007669"/>
    <property type="project" value="EnsemblFungi"/>
</dbReference>
<dbReference type="InterPro" id="IPR011249">
    <property type="entry name" value="Metalloenz_LuxS/M16"/>
</dbReference>
<dbReference type="GO" id="GO:0061133">
    <property type="term" value="F:endopeptidase activator activity"/>
    <property type="evidence" value="ECO:0007669"/>
    <property type="project" value="EnsemblFungi"/>
</dbReference>